<dbReference type="Proteomes" id="UP000218785">
    <property type="component" value="Chromosome"/>
</dbReference>
<protein>
    <submittedName>
        <fullName evidence="2">Hydrogenase accessory protein</fullName>
    </submittedName>
</protein>
<gene>
    <name evidence="2" type="ORF">NIES37_54260</name>
</gene>
<feature type="transmembrane region" description="Helical" evidence="1">
    <location>
        <begin position="20"/>
        <end position="38"/>
    </location>
</feature>
<dbReference type="Pfam" id="PF04955">
    <property type="entry name" value="HupE_UreJ"/>
    <property type="match status" value="1"/>
</dbReference>
<keyword evidence="3" id="KW-1185">Reference proteome</keyword>
<feature type="transmembrane region" description="Helical" evidence="1">
    <location>
        <begin position="189"/>
        <end position="215"/>
    </location>
</feature>
<dbReference type="AlphaFoldDB" id="A0A1Z4N6U1"/>
<name>A0A1Z4N6U1_9CYAN</name>
<dbReference type="EMBL" id="AP018248">
    <property type="protein sequence ID" value="BAZ01426.1"/>
    <property type="molecule type" value="Genomic_DNA"/>
</dbReference>
<sequence>MLTIELSKSATALKRRHAGAIAALILLSLLCSLSGLPIHQSISNSWEGLLWGIANPVVSLNSLASILAIGFLCAGMNRGALLAASFLSASVLGTVIHLFYGNLVGAEIGIAASTIAIGAMLIMSIQPNWLLLSTLGAIAGLFHGYAGAESLINTEIMPLVIYILGVTVTQCAVIMSAKKTYPMLLNKISFLGLAVCAISMAFLGNAIYSVMFSFLS</sequence>
<accession>A0A1Z4N6U1</accession>
<feature type="transmembrane region" description="Helical" evidence="1">
    <location>
        <begin position="106"/>
        <end position="122"/>
    </location>
</feature>
<organism evidence="2 3">
    <name type="scientific">Tolypothrix tenuis PCC 7101</name>
    <dbReference type="NCBI Taxonomy" id="231146"/>
    <lineage>
        <taxon>Bacteria</taxon>
        <taxon>Bacillati</taxon>
        <taxon>Cyanobacteriota</taxon>
        <taxon>Cyanophyceae</taxon>
        <taxon>Nostocales</taxon>
        <taxon>Tolypothrichaceae</taxon>
        <taxon>Tolypothrix</taxon>
    </lineage>
</organism>
<dbReference type="RefSeq" id="WP_096580986.1">
    <property type="nucleotide sequence ID" value="NZ_CAWNJS010000001.1"/>
</dbReference>
<feature type="transmembrane region" description="Helical" evidence="1">
    <location>
        <begin position="129"/>
        <end position="147"/>
    </location>
</feature>
<keyword evidence="1" id="KW-1133">Transmembrane helix</keyword>
<keyword evidence="1" id="KW-0812">Transmembrane</keyword>
<evidence type="ECO:0000313" key="2">
    <source>
        <dbReference type="EMBL" id="BAZ01426.1"/>
    </source>
</evidence>
<feature type="transmembrane region" description="Helical" evidence="1">
    <location>
        <begin position="159"/>
        <end position="177"/>
    </location>
</feature>
<feature type="transmembrane region" description="Helical" evidence="1">
    <location>
        <begin position="80"/>
        <end position="100"/>
    </location>
</feature>
<proteinExistence type="predicted"/>
<keyword evidence="1" id="KW-0472">Membrane</keyword>
<feature type="transmembrane region" description="Helical" evidence="1">
    <location>
        <begin position="50"/>
        <end position="73"/>
    </location>
</feature>
<evidence type="ECO:0000313" key="3">
    <source>
        <dbReference type="Proteomes" id="UP000218785"/>
    </source>
</evidence>
<dbReference type="KEGG" id="ttq:NIES37_54260"/>
<dbReference type="InterPro" id="IPR007038">
    <property type="entry name" value="HupE_UreJ"/>
</dbReference>
<evidence type="ECO:0000256" key="1">
    <source>
        <dbReference type="SAM" id="Phobius"/>
    </source>
</evidence>
<reference evidence="2 3" key="1">
    <citation type="submission" date="2017-06" db="EMBL/GenBank/DDBJ databases">
        <title>Genome sequencing of cyanobaciteial culture collection at National Institute for Environmental Studies (NIES).</title>
        <authorList>
            <person name="Hirose Y."/>
            <person name="Shimura Y."/>
            <person name="Fujisawa T."/>
            <person name="Nakamura Y."/>
            <person name="Kawachi M."/>
        </authorList>
    </citation>
    <scope>NUCLEOTIDE SEQUENCE [LARGE SCALE GENOMIC DNA]</scope>
    <source>
        <strain evidence="2 3">NIES-37</strain>
    </source>
</reference>